<dbReference type="Proteomes" id="UP000002630">
    <property type="component" value="Linkage Group LG33"/>
</dbReference>
<dbReference type="STRING" id="2880.D7FZG0"/>
<dbReference type="OrthoDB" id="269384at2759"/>
<feature type="region of interest" description="Disordered" evidence="16">
    <location>
        <begin position="181"/>
        <end position="201"/>
    </location>
</feature>
<gene>
    <name evidence="18" type="ORF">Esi_0367_0011</name>
</gene>
<keyword evidence="10" id="KW-0249">Electron transport</keyword>
<dbReference type="GO" id="GO:0034975">
    <property type="term" value="P:protein folding in endoplasmic reticulum"/>
    <property type="evidence" value="ECO:0007669"/>
    <property type="project" value="InterPro"/>
</dbReference>
<keyword evidence="15" id="KW-0676">Redox-active center</keyword>
<evidence type="ECO:0000256" key="11">
    <source>
        <dbReference type="ARBA" id="ARBA00023002"/>
    </source>
</evidence>
<evidence type="ECO:0000256" key="7">
    <source>
        <dbReference type="ARBA" id="ARBA00022729"/>
    </source>
</evidence>
<dbReference type="SUPFAM" id="SSF110019">
    <property type="entry name" value="ERO1-like"/>
    <property type="match status" value="1"/>
</dbReference>
<evidence type="ECO:0000256" key="6">
    <source>
        <dbReference type="ARBA" id="ARBA00022630"/>
    </source>
</evidence>
<dbReference type="EMBL" id="FN649758">
    <property type="protein sequence ID" value="CBJ32777.1"/>
    <property type="molecule type" value="Genomic_DNA"/>
</dbReference>
<dbReference type="EMBL" id="FN648561">
    <property type="protein sequence ID" value="CBJ32777.1"/>
    <property type="molecule type" value="Genomic_DNA"/>
</dbReference>
<comment type="similarity">
    <text evidence="3">Belongs to the EROs family.</text>
</comment>
<keyword evidence="14" id="KW-0325">Glycoprotein</keyword>
<keyword evidence="11" id="KW-0560">Oxidoreductase</keyword>
<evidence type="ECO:0000256" key="3">
    <source>
        <dbReference type="ARBA" id="ARBA00008277"/>
    </source>
</evidence>
<dbReference type="GO" id="GO:0016972">
    <property type="term" value="F:thiol oxidase activity"/>
    <property type="evidence" value="ECO:0007669"/>
    <property type="project" value="InterPro"/>
</dbReference>
<comment type="cofactor">
    <cofactor evidence="1">
        <name>FAD</name>
        <dbReference type="ChEBI" id="CHEBI:57692"/>
    </cofactor>
</comment>
<organism evidence="18 19">
    <name type="scientific">Ectocarpus siliculosus</name>
    <name type="common">Brown alga</name>
    <name type="synonym">Conferva siliculosa</name>
    <dbReference type="NCBI Taxonomy" id="2880"/>
    <lineage>
        <taxon>Eukaryota</taxon>
        <taxon>Sar</taxon>
        <taxon>Stramenopiles</taxon>
        <taxon>Ochrophyta</taxon>
        <taxon>PX clade</taxon>
        <taxon>Phaeophyceae</taxon>
        <taxon>Ectocarpales</taxon>
        <taxon>Ectocarpaceae</taxon>
        <taxon>Ectocarpus</taxon>
    </lineage>
</organism>
<dbReference type="AlphaFoldDB" id="D7FZG0"/>
<evidence type="ECO:0000256" key="14">
    <source>
        <dbReference type="ARBA" id="ARBA00023180"/>
    </source>
</evidence>
<evidence type="ECO:0000256" key="15">
    <source>
        <dbReference type="ARBA" id="ARBA00023284"/>
    </source>
</evidence>
<evidence type="ECO:0000256" key="1">
    <source>
        <dbReference type="ARBA" id="ARBA00001974"/>
    </source>
</evidence>
<evidence type="ECO:0000256" key="10">
    <source>
        <dbReference type="ARBA" id="ARBA00022982"/>
    </source>
</evidence>
<feature type="compositionally biased region" description="Gly residues" evidence="16">
    <location>
        <begin position="474"/>
        <end position="491"/>
    </location>
</feature>
<accession>D7FZG0</accession>
<dbReference type="PANTHER" id="PTHR12613">
    <property type="entry name" value="ERO1-RELATED"/>
    <property type="match status" value="1"/>
</dbReference>
<evidence type="ECO:0000256" key="17">
    <source>
        <dbReference type="SAM" id="SignalP"/>
    </source>
</evidence>
<dbReference type="InParanoid" id="D7FZG0"/>
<feature type="compositionally biased region" description="Low complexity" evidence="16">
    <location>
        <begin position="492"/>
        <end position="501"/>
    </location>
</feature>
<keyword evidence="6" id="KW-0285">Flavoprotein</keyword>
<evidence type="ECO:0000256" key="13">
    <source>
        <dbReference type="ARBA" id="ARBA00023157"/>
    </source>
</evidence>
<keyword evidence="8" id="KW-0256">Endoplasmic reticulum</keyword>
<proteinExistence type="inferred from homology"/>
<evidence type="ECO:0000313" key="18">
    <source>
        <dbReference type="EMBL" id="CBJ32777.1"/>
    </source>
</evidence>
<dbReference type="OMA" id="CYKDRLH"/>
<reference evidence="18 19" key="1">
    <citation type="journal article" date="2010" name="Nature">
        <title>The Ectocarpus genome and the independent evolution of multicellularity in brown algae.</title>
        <authorList>
            <person name="Cock J.M."/>
            <person name="Sterck L."/>
            <person name="Rouze P."/>
            <person name="Scornet D."/>
            <person name="Allen A.E."/>
            <person name="Amoutzias G."/>
            <person name="Anthouard V."/>
            <person name="Artiguenave F."/>
            <person name="Aury J.M."/>
            <person name="Badger J.H."/>
            <person name="Beszteri B."/>
            <person name="Billiau K."/>
            <person name="Bonnet E."/>
            <person name="Bothwell J.H."/>
            <person name="Bowler C."/>
            <person name="Boyen C."/>
            <person name="Brownlee C."/>
            <person name="Carrano C.J."/>
            <person name="Charrier B."/>
            <person name="Cho G.Y."/>
            <person name="Coelho S.M."/>
            <person name="Collen J."/>
            <person name="Corre E."/>
            <person name="Da Silva C."/>
            <person name="Delage L."/>
            <person name="Delaroque N."/>
            <person name="Dittami S.M."/>
            <person name="Doulbeau S."/>
            <person name="Elias M."/>
            <person name="Farnham G."/>
            <person name="Gachon C.M."/>
            <person name="Gschloessl B."/>
            <person name="Heesch S."/>
            <person name="Jabbari K."/>
            <person name="Jubin C."/>
            <person name="Kawai H."/>
            <person name="Kimura K."/>
            <person name="Kloareg B."/>
            <person name="Kupper F.C."/>
            <person name="Lang D."/>
            <person name="Le Bail A."/>
            <person name="Leblanc C."/>
            <person name="Lerouge P."/>
            <person name="Lohr M."/>
            <person name="Lopez P.J."/>
            <person name="Martens C."/>
            <person name="Maumus F."/>
            <person name="Michel G."/>
            <person name="Miranda-Saavedra D."/>
            <person name="Morales J."/>
            <person name="Moreau H."/>
            <person name="Motomura T."/>
            <person name="Nagasato C."/>
            <person name="Napoli C.A."/>
            <person name="Nelson D.R."/>
            <person name="Nyvall-Collen P."/>
            <person name="Peters A.F."/>
            <person name="Pommier C."/>
            <person name="Potin P."/>
            <person name="Poulain J."/>
            <person name="Quesneville H."/>
            <person name="Read B."/>
            <person name="Rensing S.A."/>
            <person name="Ritter A."/>
            <person name="Rousvoal S."/>
            <person name="Samanta M."/>
            <person name="Samson G."/>
            <person name="Schroeder D.C."/>
            <person name="Segurens B."/>
            <person name="Strittmatter M."/>
            <person name="Tonon T."/>
            <person name="Tregear J.W."/>
            <person name="Valentin K."/>
            <person name="von Dassow P."/>
            <person name="Yamagishi T."/>
            <person name="Van de Peer Y."/>
            <person name="Wincker P."/>
        </authorList>
    </citation>
    <scope>NUCLEOTIDE SEQUENCE [LARGE SCALE GENOMIC DNA]</scope>
    <source>
        <strain evidence="19">Ec32 / CCAP1310/4</strain>
    </source>
</reference>
<keyword evidence="5" id="KW-0813">Transport</keyword>
<dbReference type="GO" id="GO:0005789">
    <property type="term" value="C:endoplasmic reticulum membrane"/>
    <property type="evidence" value="ECO:0007669"/>
    <property type="project" value="UniProtKB-SubCell"/>
</dbReference>
<dbReference type="Pfam" id="PF04137">
    <property type="entry name" value="ERO1"/>
    <property type="match status" value="1"/>
</dbReference>
<keyword evidence="19" id="KW-1185">Reference proteome</keyword>
<dbReference type="InterPro" id="IPR007266">
    <property type="entry name" value="Ero1"/>
</dbReference>
<keyword evidence="7 17" id="KW-0732">Signal</keyword>
<keyword evidence="12" id="KW-0472">Membrane</keyword>
<evidence type="ECO:0000256" key="2">
    <source>
        <dbReference type="ARBA" id="ARBA00004367"/>
    </source>
</evidence>
<evidence type="ECO:0000256" key="5">
    <source>
        <dbReference type="ARBA" id="ARBA00022448"/>
    </source>
</evidence>
<feature type="signal peptide" evidence="17">
    <location>
        <begin position="1"/>
        <end position="26"/>
    </location>
</feature>
<evidence type="ECO:0000256" key="16">
    <source>
        <dbReference type="SAM" id="MobiDB-lite"/>
    </source>
</evidence>
<evidence type="ECO:0000256" key="4">
    <source>
        <dbReference type="ARBA" id="ARBA00011802"/>
    </source>
</evidence>
<dbReference type="eggNOG" id="KOG2608">
    <property type="taxonomic scope" value="Eukaryota"/>
</dbReference>
<comment type="subcellular location">
    <subcellularLocation>
        <location evidence="2">Endoplasmic reticulum membrane</location>
        <topology evidence="2">Peripheral membrane protein</topology>
        <orientation evidence="2">Lumenal side</orientation>
    </subcellularLocation>
</comment>
<dbReference type="InterPro" id="IPR037192">
    <property type="entry name" value="ERO1-like_sf"/>
</dbReference>
<evidence type="ECO:0000313" key="19">
    <source>
        <dbReference type="Proteomes" id="UP000002630"/>
    </source>
</evidence>
<keyword evidence="13" id="KW-1015">Disulfide bond</keyword>
<keyword evidence="9" id="KW-0274">FAD</keyword>
<feature type="chain" id="PRO_5003095576" evidence="17">
    <location>
        <begin position="27"/>
        <end position="526"/>
    </location>
</feature>
<sequence length="526" mass="56891">MRCSLGRVGLAATAAAVVVCVRGGDADPAAEAATVAARTQGSSSAAASPAESLFESAKAVLECHVCKTSQLTGTVDDCCVDYSTVDTATKSSFMPLLTKLQKRNFFKYFKVNLEKECPFWEEDGQCMMRDCSVCECSPEEIPKPWLEEDERSSAKGAVDVQPGDDCSEQIRKEKACQEHSEAERDFGKVDHSQSSPADDSFNPWSEAADAAVWSLQDEGGEGFEYVNLDLNPEKFTGLSHHQGAWMLERINNLKGYQDNACMEKRILFRLLSGLHSSIMTQIANDYRFDDGTWGPNTKMFVNAVGMHPDRLTNMYFTYVFVLRAIGKARPFLMAYEYDTGNDEDDKMTRQLINELVSAEQEKEAGMVSVDNDMRRDDSVPMCLKGFDEKGLFGDVSGDVVFEAGHEDGSMALKQEFMHKFHNISRIMDCVGCEKCKVKQKGAQVGKRAALAAILALAALGGGAYLLRKRAAAGGGESSSSGGGGEGTGTGTGTTTPSKANGAGNGSGSDSGVRRRQKKAPVSGHED</sequence>
<protein>
    <submittedName>
        <fullName evidence="18">Uncharacterized protein</fullName>
    </submittedName>
</protein>
<name>D7FZG0_ECTSI</name>
<evidence type="ECO:0000256" key="9">
    <source>
        <dbReference type="ARBA" id="ARBA00022827"/>
    </source>
</evidence>
<dbReference type="GO" id="GO:0071949">
    <property type="term" value="F:FAD binding"/>
    <property type="evidence" value="ECO:0007669"/>
    <property type="project" value="InterPro"/>
</dbReference>
<dbReference type="GO" id="GO:0015035">
    <property type="term" value="F:protein-disulfide reductase activity"/>
    <property type="evidence" value="ECO:0007669"/>
    <property type="project" value="InterPro"/>
</dbReference>
<evidence type="ECO:0000256" key="12">
    <source>
        <dbReference type="ARBA" id="ARBA00023136"/>
    </source>
</evidence>
<feature type="region of interest" description="Disordered" evidence="16">
    <location>
        <begin position="474"/>
        <end position="526"/>
    </location>
</feature>
<dbReference type="PANTHER" id="PTHR12613:SF0">
    <property type="entry name" value="ERO1-LIKE PROTEIN"/>
    <property type="match status" value="1"/>
</dbReference>
<comment type="subunit">
    <text evidence="4">May function both as a monomer and a homodimer.</text>
</comment>
<evidence type="ECO:0000256" key="8">
    <source>
        <dbReference type="ARBA" id="ARBA00022824"/>
    </source>
</evidence>
<feature type="compositionally biased region" description="Basic and acidic residues" evidence="16">
    <location>
        <begin position="181"/>
        <end position="191"/>
    </location>
</feature>
<dbReference type="FunCoup" id="D7FZG0">
    <property type="interactions" value="118"/>
</dbReference>